<keyword evidence="3" id="KW-0804">Transcription</keyword>
<dbReference type="InterPro" id="IPR036390">
    <property type="entry name" value="WH_DNA-bd_sf"/>
</dbReference>
<organism evidence="5 6">
    <name type="scientific">Reichenbachiella ulvae</name>
    <dbReference type="NCBI Taxonomy" id="2980104"/>
    <lineage>
        <taxon>Bacteria</taxon>
        <taxon>Pseudomonadati</taxon>
        <taxon>Bacteroidota</taxon>
        <taxon>Cytophagia</taxon>
        <taxon>Cytophagales</taxon>
        <taxon>Reichenbachiellaceae</taxon>
        <taxon>Reichenbachiella</taxon>
    </lineage>
</organism>
<dbReference type="InterPro" id="IPR002577">
    <property type="entry name" value="HTH_HxlR"/>
</dbReference>
<accession>A0ABT3CPG1</accession>
<evidence type="ECO:0000256" key="2">
    <source>
        <dbReference type="ARBA" id="ARBA00023125"/>
    </source>
</evidence>
<proteinExistence type="predicted"/>
<dbReference type="Pfam" id="PF01638">
    <property type="entry name" value="HxlR"/>
    <property type="match status" value="1"/>
</dbReference>
<dbReference type="EMBL" id="JAOYOD010000001">
    <property type="protein sequence ID" value="MCV9385542.1"/>
    <property type="molecule type" value="Genomic_DNA"/>
</dbReference>
<comment type="caution">
    <text evidence="5">The sequence shown here is derived from an EMBL/GenBank/DDBJ whole genome shotgun (WGS) entry which is preliminary data.</text>
</comment>
<evidence type="ECO:0000259" key="4">
    <source>
        <dbReference type="PROSITE" id="PS51118"/>
    </source>
</evidence>
<reference evidence="5 6" key="1">
    <citation type="submission" date="2022-10" db="EMBL/GenBank/DDBJ databases">
        <title>Comparative genomics and taxonomic characterization of three novel marine species of genus Reichenbachiella exhibiting antioxidant and polysaccharide degradation activities.</title>
        <authorList>
            <person name="Muhammad N."/>
            <person name="Lee Y.-J."/>
            <person name="Ko J."/>
            <person name="Kim S.-G."/>
        </authorList>
    </citation>
    <scope>NUCLEOTIDE SEQUENCE [LARGE SCALE GENOMIC DNA]</scope>
    <source>
        <strain evidence="5 6">ABR2-5</strain>
    </source>
</reference>
<sequence length="111" mass="12818">MGIEICKDSLKAISDTMYVIGGKWKLPIVFALSFGEMRYKDIEEAVEGISPRMLSKELKELEMNKIVNRAEDPNTKYKVLYSLTDHGESLKPVFENLKEWGIFHKKKILHS</sequence>
<protein>
    <submittedName>
        <fullName evidence="5">Helix-turn-helix transcriptional regulator</fullName>
    </submittedName>
</protein>
<evidence type="ECO:0000313" key="6">
    <source>
        <dbReference type="Proteomes" id="UP001300692"/>
    </source>
</evidence>
<dbReference type="PANTHER" id="PTHR33204">
    <property type="entry name" value="TRANSCRIPTIONAL REGULATOR, MARR FAMILY"/>
    <property type="match status" value="1"/>
</dbReference>
<dbReference type="Proteomes" id="UP001300692">
    <property type="component" value="Unassembled WGS sequence"/>
</dbReference>
<dbReference type="PROSITE" id="PS51118">
    <property type="entry name" value="HTH_HXLR"/>
    <property type="match status" value="1"/>
</dbReference>
<dbReference type="Gene3D" id="1.10.10.10">
    <property type="entry name" value="Winged helix-like DNA-binding domain superfamily/Winged helix DNA-binding domain"/>
    <property type="match status" value="1"/>
</dbReference>
<evidence type="ECO:0000256" key="3">
    <source>
        <dbReference type="ARBA" id="ARBA00023163"/>
    </source>
</evidence>
<dbReference type="InterPro" id="IPR036388">
    <property type="entry name" value="WH-like_DNA-bd_sf"/>
</dbReference>
<keyword evidence="6" id="KW-1185">Reference proteome</keyword>
<evidence type="ECO:0000313" key="5">
    <source>
        <dbReference type="EMBL" id="MCV9385542.1"/>
    </source>
</evidence>
<gene>
    <name evidence="5" type="ORF">N7U62_02655</name>
</gene>
<dbReference type="RefSeq" id="WP_264136328.1">
    <property type="nucleotide sequence ID" value="NZ_JAOYOD010000001.1"/>
</dbReference>
<name>A0ABT3CPG1_9BACT</name>
<keyword evidence="2" id="KW-0238">DNA-binding</keyword>
<dbReference type="SUPFAM" id="SSF46785">
    <property type="entry name" value="Winged helix' DNA-binding domain"/>
    <property type="match status" value="1"/>
</dbReference>
<feature type="domain" description="HTH hxlR-type" evidence="4">
    <location>
        <begin position="6"/>
        <end position="109"/>
    </location>
</feature>
<evidence type="ECO:0000256" key="1">
    <source>
        <dbReference type="ARBA" id="ARBA00023015"/>
    </source>
</evidence>
<dbReference type="PANTHER" id="PTHR33204:SF29">
    <property type="entry name" value="TRANSCRIPTIONAL REGULATOR"/>
    <property type="match status" value="1"/>
</dbReference>
<keyword evidence="1" id="KW-0805">Transcription regulation</keyword>